<evidence type="ECO:0000313" key="15">
    <source>
        <dbReference type="RefSeq" id="XP_014490792.1"/>
    </source>
</evidence>
<organism evidence="14 15">
    <name type="scientific">Vigna radiata var. radiata</name>
    <name type="common">Mung bean</name>
    <name type="synonym">Phaseolus aureus</name>
    <dbReference type="NCBI Taxonomy" id="3916"/>
    <lineage>
        <taxon>Eukaryota</taxon>
        <taxon>Viridiplantae</taxon>
        <taxon>Streptophyta</taxon>
        <taxon>Embryophyta</taxon>
        <taxon>Tracheophyta</taxon>
        <taxon>Spermatophyta</taxon>
        <taxon>Magnoliopsida</taxon>
        <taxon>eudicotyledons</taxon>
        <taxon>Gunneridae</taxon>
        <taxon>Pentapetalae</taxon>
        <taxon>rosids</taxon>
        <taxon>fabids</taxon>
        <taxon>Fabales</taxon>
        <taxon>Fabaceae</taxon>
        <taxon>Papilionoideae</taxon>
        <taxon>50 kb inversion clade</taxon>
        <taxon>NPAAA clade</taxon>
        <taxon>indigoferoid/millettioid clade</taxon>
        <taxon>Phaseoleae</taxon>
        <taxon>Vigna</taxon>
    </lineage>
</organism>
<feature type="transmembrane region" description="Helical" evidence="10">
    <location>
        <begin position="239"/>
        <end position="259"/>
    </location>
</feature>
<feature type="transmembrane region" description="Helical" evidence="10">
    <location>
        <begin position="139"/>
        <end position="157"/>
    </location>
</feature>
<feature type="transmembrane region" description="Helical" evidence="10">
    <location>
        <begin position="104"/>
        <end position="127"/>
    </location>
</feature>
<dbReference type="GeneID" id="106753485"/>
<dbReference type="OrthoDB" id="2687058at2759"/>
<reference evidence="15" key="2">
    <citation type="submission" date="2025-08" db="UniProtKB">
        <authorList>
            <consortium name="RefSeq"/>
        </authorList>
    </citation>
    <scope>IDENTIFICATION</scope>
    <source>
        <tissue evidence="15">Leaf</tissue>
    </source>
</reference>
<dbReference type="Pfam" id="PF00999">
    <property type="entry name" value="Na_H_Exchanger"/>
    <property type="match status" value="1"/>
</dbReference>
<feature type="transmembrane region" description="Helical" evidence="10">
    <location>
        <begin position="199"/>
        <end position="219"/>
    </location>
</feature>
<evidence type="ECO:0000259" key="13">
    <source>
        <dbReference type="Pfam" id="PF23259"/>
    </source>
</evidence>
<dbReference type="Pfam" id="PF23259">
    <property type="entry name" value="CHX17_C"/>
    <property type="match status" value="1"/>
</dbReference>
<evidence type="ECO:0000256" key="10">
    <source>
        <dbReference type="SAM" id="Phobius"/>
    </source>
</evidence>
<feature type="domain" description="Cation/H(+) antiporter C-terminal" evidence="13">
    <location>
        <begin position="598"/>
        <end position="737"/>
    </location>
</feature>
<evidence type="ECO:0000256" key="6">
    <source>
        <dbReference type="ARBA" id="ARBA00022989"/>
    </source>
</evidence>
<evidence type="ECO:0000256" key="2">
    <source>
        <dbReference type="ARBA" id="ARBA00022448"/>
    </source>
</evidence>
<dbReference type="PANTHER" id="PTHR32468:SF35">
    <property type="entry name" value="CATION_H+ EXCHANGER DOMAIN-CONTAINING PROTEIN"/>
    <property type="match status" value="1"/>
</dbReference>
<dbReference type="InterPro" id="IPR057290">
    <property type="entry name" value="CHX17_C"/>
</dbReference>
<dbReference type="Proteomes" id="UP000087766">
    <property type="component" value="Chromosome 2"/>
</dbReference>
<dbReference type="GO" id="GO:1902600">
    <property type="term" value="P:proton transmembrane transport"/>
    <property type="evidence" value="ECO:0007669"/>
    <property type="project" value="InterPro"/>
</dbReference>
<evidence type="ECO:0000259" key="11">
    <source>
        <dbReference type="Pfam" id="PF00999"/>
    </source>
</evidence>
<evidence type="ECO:0000256" key="1">
    <source>
        <dbReference type="ARBA" id="ARBA00004141"/>
    </source>
</evidence>
<feature type="transmembrane region" description="Helical" evidence="10">
    <location>
        <begin position="289"/>
        <end position="310"/>
    </location>
</feature>
<sequence>MDIEDVQNKTLVCQNPYRYGHENVWQSGNPLESPTCLLFMQGGMLFGPSALGHLKIVHKVLFPIKGYVVLETLSYFGLMFYYFLWSVRLDLYTVLKTEKVAVVLAMSVSIFTFLIPTGISFLLKTYVAMEKDFANSLPYIGISQTFTIFISIAVLLTDLKILNTDIGRLAISVAVITDMIGMFLSIITFAVIQYTEGDILILVSATLSSFLFVLFVVFMMRPMILWMVKNPGKGSTNEICIVCIFVFIILSGLVGELIGQHFSMGPIILGLSLPEGPPIGTSLMKKLEIMCMAFLYPISLAVNGLGVDVFNMNIDYLWVICLIIVVGFFAKIGAIMLPGYYLNISMKKCWIIGLLLNGKGICELVLFNVWVESQIINEDEKTMMVLSVIVVNVILVTMVKFMYDPSKPYDNISRWTIQHSRRDSELRIMVCIDDKETVPTILNLLEASYATRESTIEITTLVLVELEGRARPVLVSNQSQESNHQVLYGSNHIDNALRQYVQQNEEHVSIKSYTSISLFETMHDDICRISLEREVNILIMPFHKRWEIDGTVKVAHRSIRTMNIKVLQKAPCSVGILVDRGILGASPSLVGTREPYYVVVFFIGGADDVETLAYSARMARQEYVWVTVVRFLLFGEENSKDRKRDSDLIDEYRYENAGNNRFEILDEVVKDGIDMSICIRRLVDYFDLVMVGRRHSQYAILEGHDNWSECEELGVIGDMLASPNFVTKASVLVIQQQRIRGRVIKPTANFNQVSKDQYMSNVPINDSLSPSCTILVDKNDKM</sequence>
<keyword evidence="2" id="KW-0813">Transport</keyword>
<name>A0A1S3TAK3_VIGRR</name>
<feature type="domain" description="Cation/H(+) antiporter central" evidence="12">
    <location>
        <begin position="462"/>
        <end position="585"/>
    </location>
</feature>
<comment type="similarity">
    <text evidence="9">Belongs to the monovalent cation:proton antiporter 2 (CPA2) transporter (TC 2.A.37) family. CHX (TC 2.A.37.4) subfamily.</text>
</comment>
<keyword evidence="4 10" id="KW-0812">Transmembrane</keyword>
<dbReference type="InterPro" id="IPR006153">
    <property type="entry name" value="Cation/H_exchanger_TM"/>
</dbReference>
<dbReference type="AlphaFoldDB" id="A0A1S3TAK3"/>
<keyword evidence="8 10" id="KW-0472">Membrane</keyword>
<feature type="transmembrane region" description="Helical" evidence="10">
    <location>
        <begin position="169"/>
        <end position="192"/>
    </location>
</feature>
<feature type="domain" description="Cation/H+ exchanger transmembrane" evidence="11">
    <location>
        <begin position="31"/>
        <end position="400"/>
    </location>
</feature>
<feature type="transmembrane region" description="Helical" evidence="10">
    <location>
        <begin position="383"/>
        <end position="403"/>
    </location>
</feature>
<dbReference type="PANTHER" id="PTHR32468">
    <property type="entry name" value="CATION/H + ANTIPORTER"/>
    <property type="match status" value="1"/>
</dbReference>
<dbReference type="GO" id="GO:0006885">
    <property type="term" value="P:regulation of pH"/>
    <property type="evidence" value="ECO:0007669"/>
    <property type="project" value="TreeGrafter"/>
</dbReference>
<accession>A0A1S3TAK3</accession>
<evidence type="ECO:0000313" key="14">
    <source>
        <dbReference type="Proteomes" id="UP000087766"/>
    </source>
</evidence>
<dbReference type="GO" id="GO:0012505">
    <property type="term" value="C:endomembrane system"/>
    <property type="evidence" value="ECO:0007669"/>
    <property type="project" value="TreeGrafter"/>
</dbReference>
<feature type="transmembrane region" description="Helical" evidence="10">
    <location>
        <begin position="316"/>
        <end position="337"/>
    </location>
</feature>
<evidence type="ECO:0000256" key="8">
    <source>
        <dbReference type="ARBA" id="ARBA00023136"/>
    </source>
</evidence>
<reference evidence="14" key="1">
    <citation type="journal article" date="2014" name="Nat. Commun.">
        <title>Genome sequence of mungbean and insights into evolution within Vigna species.</title>
        <authorList>
            <person name="Kang Y.J."/>
            <person name="Kim S.K."/>
            <person name="Kim M.Y."/>
            <person name="Lestari P."/>
            <person name="Kim K.H."/>
            <person name="Ha B.K."/>
            <person name="Jun T.H."/>
            <person name="Hwang W.J."/>
            <person name="Lee T."/>
            <person name="Lee J."/>
            <person name="Shim S."/>
            <person name="Yoon M.Y."/>
            <person name="Jang Y.E."/>
            <person name="Han K.S."/>
            <person name="Taeprayoon P."/>
            <person name="Yoon N."/>
            <person name="Somta P."/>
            <person name="Tanya P."/>
            <person name="Kim K.S."/>
            <person name="Gwag J.G."/>
            <person name="Moon J.K."/>
            <person name="Lee Y.H."/>
            <person name="Park B.S."/>
            <person name="Bombarely A."/>
            <person name="Doyle J.J."/>
            <person name="Jackson S.A."/>
            <person name="Schafleitner R."/>
            <person name="Srinives P."/>
            <person name="Varshney R.K."/>
            <person name="Lee S.H."/>
        </authorList>
    </citation>
    <scope>NUCLEOTIDE SEQUENCE [LARGE SCALE GENOMIC DNA]</scope>
    <source>
        <strain evidence="14">cv. VC1973A</strain>
    </source>
</reference>
<feature type="transmembrane region" description="Helical" evidence="10">
    <location>
        <begin position="349"/>
        <end position="371"/>
    </location>
</feature>
<keyword evidence="7" id="KW-0406">Ion transport</keyword>
<dbReference type="InterPro" id="IPR057291">
    <property type="entry name" value="CHX17_2nd"/>
</dbReference>
<comment type="subcellular location">
    <subcellularLocation>
        <location evidence="1">Membrane</location>
        <topology evidence="1">Multi-pass membrane protein</topology>
    </subcellularLocation>
</comment>
<gene>
    <name evidence="15" type="primary">LOC106753485</name>
</gene>
<evidence type="ECO:0000256" key="9">
    <source>
        <dbReference type="ARBA" id="ARBA00038341"/>
    </source>
</evidence>
<keyword evidence="6 10" id="KW-1133">Transmembrane helix</keyword>
<dbReference type="GO" id="GO:0006813">
    <property type="term" value="P:potassium ion transport"/>
    <property type="evidence" value="ECO:0007669"/>
    <property type="project" value="UniProtKB-KW"/>
</dbReference>
<evidence type="ECO:0000256" key="5">
    <source>
        <dbReference type="ARBA" id="ARBA00022958"/>
    </source>
</evidence>
<evidence type="ECO:0000259" key="12">
    <source>
        <dbReference type="Pfam" id="PF23256"/>
    </source>
</evidence>
<dbReference type="InterPro" id="IPR050794">
    <property type="entry name" value="CPA2_transporter"/>
</dbReference>
<evidence type="ECO:0000256" key="3">
    <source>
        <dbReference type="ARBA" id="ARBA00022538"/>
    </source>
</evidence>
<keyword evidence="3" id="KW-0633">Potassium transport</keyword>
<dbReference type="Gene3D" id="1.20.1530.20">
    <property type="match status" value="1"/>
</dbReference>
<proteinExistence type="inferred from homology"/>
<evidence type="ECO:0000256" key="4">
    <source>
        <dbReference type="ARBA" id="ARBA00022692"/>
    </source>
</evidence>
<evidence type="ECO:0000256" key="7">
    <source>
        <dbReference type="ARBA" id="ARBA00023065"/>
    </source>
</evidence>
<dbReference type="InterPro" id="IPR038770">
    <property type="entry name" value="Na+/solute_symporter_sf"/>
</dbReference>
<dbReference type="GO" id="GO:0015297">
    <property type="term" value="F:antiporter activity"/>
    <property type="evidence" value="ECO:0007669"/>
    <property type="project" value="InterPro"/>
</dbReference>
<protein>
    <submittedName>
        <fullName evidence="15">Cation/H(+) antiporter 15-like</fullName>
    </submittedName>
</protein>
<dbReference type="RefSeq" id="XP_014490792.1">
    <property type="nucleotide sequence ID" value="XM_014635306.1"/>
</dbReference>
<feature type="transmembrane region" description="Helical" evidence="10">
    <location>
        <begin position="66"/>
        <end position="84"/>
    </location>
</feature>
<keyword evidence="5" id="KW-0630">Potassium</keyword>
<dbReference type="Pfam" id="PF23256">
    <property type="entry name" value="CHX17_2nd"/>
    <property type="match status" value="1"/>
</dbReference>
<dbReference type="GO" id="GO:0016020">
    <property type="term" value="C:membrane"/>
    <property type="evidence" value="ECO:0007669"/>
    <property type="project" value="UniProtKB-SubCell"/>
</dbReference>
<dbReference type="STRING" id="3916.A0A1S3TAK3"/>
<keyword evidence="14" id="KW-1185">Reference proteome</keyword>
<dbReference type="KEGG" id="vra:106753485"/>